<keyword evidence="1" id="KW-0812">Transmembrane</keyword>
<feature type="transmembrane region" description="Helical" evidence="1">
    <location>
        <begin position="284"/>
        <end position="304"/>
    </location>
</feature>
<evidence type="ECO:0000313" key="3">
    <source>
        <dbReference type="Proteomes" id="UP000229176"/>
    </source>
</evidence>
<comment type="caution">
    <text evidence="2">The sequence shown here is derived from an EMBL/GenBank/DDBJ whole genome shotgun (WGS) entry which is preliminary data.</text>
</comment>
<feature type="transmembrane region" description="Helical" evidence="1">
    <location>
        <begin position="217"/>
        <end position="237"/>
    </location>
</feature>
<dbReference type="Proteomes" id="UP000229176">
    <property type="component" value="Unassembled WGS sequence"/>
</dbReference>
<feature type="transmembrane region" description="Helical" evidence="1">
    <location>
        <begin position="38"/>
        <end position="60"/>
    </location>
</feature>
<keyword evidence="1" id="KW-0472">Membrane</keyword>
<feature type="transmembrane region" description="Helical" evidence="1">
    <location>
        <begin position="80"/>
        <end position="102"/>
    </location>
</feature>
<feature type="transmembrane region" description="Helical" evidence="1">
    <location>
        <begin position="155"/>
        <end position="174"/>
    </location>
</feature>
<name>A0A2H0CGR1_9BACT</name>
<protein>
    <submittedName>
        <fullName evidence="2">Uncharacterized protein</fullName>
    </submittedName>
</protein>
<evidence type="ECO:0000313" key="2">
    <source>
        <dbReference type="EMBL" id="PIP68981.1"/>
    </source>
</evidence>
<feature type="transmembrane region" description="Helical" evidence="1">
    <location>
        <begin position="114"/>
        <end position="135"/>
    </location>
</feature>
<organism evidence="2 3">
    <name type="scientific">Candidatus Nomurabacteria bacterium CG22_combo_CG10-13_8_21_14_all_32_8</name>
    <dbReference type="NCBI Taxonomy" id="1974732"/>
    <lineage>
        <taxon>Bacteria</taxon>
        <taxon>Candidatus Nomuraibacteriota</taxon>
    </lineage>
</organism>
<dbReference type="EMBL" id="PCTI01000027">
    <property type="protein sequence ID" value="PIP68981.1"/>
    <property type="molecule type" value="Genomic_DNA"/>
</dbReference>
<proteinExistence type="predicted"/>
<dbReference type="AlphaFoldDB" id="A0A2H0CGR1"/>
<feature type="transmembrane region" description="Helical" evidence="1">
    <location>
        <begin position="6"/>
        <end position="26"/>
    </location>
</feature>
<feature type="transmembrane region" description="Helical" evidence="1">
    <location>
        <begin position="342"/>
        <end position="360"/>
    </location>
</feature>
<reference evidence="2 3" key="1">
    <citation type="submission" date="2017-09" db="EMBL/GenBank/DDBJ databases">
        <title>Depth-based differentiation of microbial function through sediment-hosted aquifers and enrichment of novel symbionts in the deep terrestrial subsurface.</title>
        <authorList>
            <person name="Probst A.J."/>
            <person name="Ladd B."/>
            <person name="Jarett J.K."/>
            <person name="Geller-Mcgrath D.E."/>
            <person name="Sieber C.M."/>
            <person name="Emerson J.B."/>
            <person name="Anantharaman K."/>
            <person name="Thomas B.C."/>
            <person name="Malmstrom R."/>
            <person name="Stieglmeier M."/>
            <person name="Klingl A."/>
            <person name="Woyke T."/>
            <person name="Ryan C.M."/>
            <person name="Banfield J.F."/>
        </authorList>
    </citation>
    <scope>NUCLEOTIDE SEQUENCE [LARGE SCALE GENOMIC DNA]</scope>
    <source>
        <strain evidence="2">CG22_combo_CG10-13_8_21_14_all_32_8</strain>
    </source>
</reference>
<evidence type="ECO:0000256" key="1">
    <source>
        <dbReference type="SAM" id="Phobius"/>
    </source>
</evidence>
<accession>A0A2H0CGR1</accession>
<gene>
    <name evidence="2" type="ORF">COW91_01865</name>
</gene>
<feature type="transmembrane region" description="Helical" evidence="1">
    <location>
        <begin position="257"/>
        <end position="278"/>
    </location>
</feature>
<sequence length="362" mass="40602">MTISIVATLISSVCMSLMIVTDKLMLNKCYESKPRQAWFVSSLAGSIFGLFLTFAMWGVVAIISPVGNISMILGASLDLFLWQGLVVFLVGIIGAQFLLSYFVCFGEDANPASVAAWIAATPLFILLTLACLKLLTSIFEINDSLGLTDSLNLKFIFGTILATVSLITFEYITNKNVFLYNKYSKHLILLITYSVVYSILLEYTLNQNADKYSTSMYIIALLPYLWLGFATGTRDIFNKNKRKEIFNNWNLNVKKYWQLIILVEIIGMLVFYFEYFGLANLSAVYVSVIIGAHVLIVYLLDLLISKYLHNKHNRQLQISNGKTLLITESNFLHPKSSVIKNVIEVSLLLTTVLGILIATINI</sequence>
<feature type="transmembrane region" description="Helical" evidence="1">
    <location>
        <begin position="186"/>
        <end position="205"/>
    </location>
</feature>
<keyword evidence="1" id="KW-1133">Transmembrane helix</keyword>